<name>A0A9P4WG13_9PLEO</name>
<dbReference type="AlphaFoldDB" id="A0A9P4WG13"/>
<dbReference type="EMBL" id="SWKV01000155">
    <property type="protein sequence ID" value="KAF3031376.1"/>
    <property type="molecule type" value="Genomic_DNA"/>
</dbReference>
<dbReference type="Proteomes" id="UP000758155">
    <property type="component" value="Unassembled WGS sequence"/>
</dbReference>
<evidence type="ECO:0000313" key="3">
    <source>
        <dbReference type="Proteomes" id="UP000758155"/>
    </source>
</evidence>
<feature type="region of interest" description="Disordered" evidence="1">
    <location>
        <begin position="1"/>
        <end position="21"/>
    </location>
</feature>
<protein>
    <submittedName>
        <fullName evidence="2">Uncharacterized protein</fullName>
    </submittedName>
</protein>
<keyword evidence="3" id="KW-1185">Reference proteome</keyword>
<proteinExistence type="predicted"/>
<sequence length="125" mass="14580">MSNAVPSLPSQALVRRDEPTSPADHVQLIDAHLSNITTTAKASRIRLHAVQLYLHALEQQADDALQREKVRTKQLQDLQKRYEKAMSKLRLSRIQMLRLRLELRLARDADLWHPARRGRDRTRRC</sequence>
<reference evidence="2" key="1">
    <citation type="submission" date="2019-04" db="EMBL/GenBank/DDBJ databases">
        <title>Sequencing of skin fungus with MAO and IRED activity.</title>
        <authorList>
            <person name="Marsaioli A.J."/>
            <person name="Bonatto J.M.C."/>
            <person name="Reis Junior O."/>
        </authorList>
    </citation>
    <scope>NUCLEOTIDE SEQUENCE</scope>
    <source>
        <strain evidence="2">28M1</strain>
    </source>
</reference>
<dbReference type="OrthoDB" id="10471002at2759"/>
<evidence type="ECO:0000256" key="1">
    <source>
        <dbReference type="SAM" id="MobiDB-lite"/>
    </source>
</evidence>
<comment type="caution">
    <text evidence="2">The sequence shown here is derived from an EMBL/GenBank/DDBJ whole genome shotgun (WGS) entry which is preliminary data.</text>
</comment>
<organism evidence="2 3">
    <name type="scientific">Didymella heteroderae</name>
    <dbReference type="NCBI Taxonomy" id="1769908"/>
    <lineage>
        <taxon>Eukaryota</taxon>
        <taxon>Fungi</taxon>
        <taxon>Dikarya</taxon>
        <taxon>Ascomycota</taxon>
        <taxon>Pezizomycotina</taxon>
        <taxon>Dothideomycetes</taxon>
        <taxon>Pleosporomycetidae</taxon>
        <taxon>Pleosporales</taxon>
        <taxon>Pleosporineae</taxon>
        <taxon>Didymellaceae</taxon>
        <taxon>Didymella</taxon>
    </lineage>
</organism>
<accession>A0A9P4WG13</accession>
<feature type="compositionally biased region" description="Polar residues" evidence="1">
    <location>
        <begin position="1"/>
        <end position="10"/>
    </location>
</feature>
<evidence type="ECO:0000313" key="2">
    <source>
        <dbReference type="EMBL" id="KAF3031376.1"/>
    </source>
</evidence>
<gene>
    <name evidence="2" type="ORF">E8E12_001764</name>
</gene>